<organism evidence="2 3">
    <name type="scientific">Enterococcus ureasiticus</name>
    <dbReference type="NCBI Taxonomy" id="903984"/>
    <lineage>
        <taxon>Bacteria</taxon>
        <taxon>Bacillati</taxon>
        <taxon>Bacillota</taxon>
        <taxon>Bacilli</taxon>
        <taxon>Lactobacillales</taxon>
        <taxon>Enterococcaceae</taxon>
        <taxon>Enterococcus</taxon>
    </lineage>
</organism>
<dbReference type="AlphaFoldDB" id="A0A1E5GP11"/>
<dbReference type="InterPro" id="IPR036188">
    <property type="entry name" value="FAD/NAD-bd_sf"/>
</dbReference>
<proteinExistence type="predicted"/>
<keyword evidence="3" id="KW-1185">Reference proteome</keyword>
<feature type="domain" description="FAD-dependent urate hydroxylase HpyO/Asp monooxygenase CreE-like FAD/NAD(P)-binding" evidence="1">
    <location>
        <begin position="4"/>
        <end position="181"/>
    </location>
</feature>
<dbReference type="InterPro" id="IPR038732">
    <property type="entry name" value="HpyO/CreE_NAD-binding"/>
</dbReference>
<evidence type="ECO:0000313" key="2">
    <source>
        <dbReference type="EMBL" id="OEG14432.1"/>
    </source>
</evidence>
<dbReference type="Proteomes" id="UP000094068">
    <property type="component" value="Unassembled WGS sequence"/>
</dbReference>
<reference evidence="3" key="1">
    <citation type="submission" date="2016-09" db="EMBL/GenBank/DDBJ databases">
        <authorList>
            <person name="Gulvik C.A."/>
        </authorList>
    </citation>
    <scope>NUCLEOTIDE SEQUENCE [LARGE SCALE GENOMIC DNA]</scope>
    <source>
        <strain evidence="3">DSM 23328</strain>
    </source>
</reference>
<dbReference type="STRING" id="903984.BCR21_05435"/>
<dbReference type="Pfam" id="PF13454">
    <property type="entry name" value="NAD_binding_9"/>
    <property type="match status" value="1"/>
</dbReference>
<evidence type="ECO:0000313" key="3">
    <source>
        <dbReference type="Proteomes" id="UP000094068"/>
    </source>
</evidence>
<dbReference type="EMBL" id="MIJZ01000001">
    <property type="protein sequence ID" value="OEG14432.1"/>
    <property type="molecule type" value="Genomic_DNA"/>
</dbReference>
<sequence length="620" mass="70705">MKIAIVGGGPRGLSVLERIVEWSREEQVIQITMFDSFGPGGKVWREDQPLSLLMNSVASHVTLFTDETLSTKGPVAKGPNLYEWAQGEATAFIKKHNFENRTTLLEECERLGPNDHCSRVFYGLYQKWFYEYVQTRMTEQTSVKFFKDTVRAVKMQEDKFLVYTKSVETTVDTVILALGHQENELIGNEKELAAYASEHRLFYSSPKNAADAYLEAITENTPVLIRGLGLVFFDYLALLTSERGGIFKEQNGELIYQPSGKEPKIIASSGRGIPYHARGANQKGYGEEYQPRFLKEKSLNKFKRKGSFSAEQFFELLKKEVEFAYYSALVEANYPKVNQSRFNEEFIRTRGAESVLEKYGIQKKDFWDWSALQHPDQSVGAVDSFQEFILTYLHWDFEQAKKGTISGPFAAALDSLKDLRDEVRFMMDHELFTNDEYKKWLWDWFTPLNAFLSIGPPLERTAELKALIKAGIVTLLSPEMEIATEAGWFIGSSPKEPIKKYKTHFLIEARLPKIANQFSLNPLVQQLLRDEIASLHQLELASGEIYQTGALFVERETNQIQSKTGEVVSGLFCYGIPTEGIHWLTAATARPGTDPWNLREADLIARNIFEGKRVLKEDNK</sequence>
<evidence type="ECO:0000259" key="1">
    <source>
        <dbReference type="Pfam" id="PF13454"/>
    </source>
</evidence>
<dbReference type="OrthoDB" id="6309046at2"/>
<protein>
    <submittedName>
        <fullName evidence="2">Oxidoreductase</fullName>
    </submittedName>
</protein>
<dbReference type="InterPro" id="IPR052189">
    <property type="entry name" value="L-asp_N-monooxygenase_NS-form"/>
</dbReference>
<gene>
    <name evidence="2" type="ORF">BCR21_05435</name>
</gene>
<dbReference type="PANTHER" id="PTHR40254:SF1">
    <property type="entry name" value="BLR0577 PROTEIN"/>
    <property type="match status" value="1"/>
</dbReference>
<name>A0A1E5GP11_9ENTE</name>
<dbReference type="RefSeq" id="WP_069645461.1">
    <property type="nucleotide sequence ID" value="NZ_MIJZ01000001.1"/>
</dbReference>
<dbReference type="SUPFAM" id="SSF51905">
    <property type="entry name" value="FAD/NAD(P)-binding domain"/>
    <property type="match status" value="1"/>
</dbReference>
<accession>A0A1E5GP11</accession>
<dbReference type="PANTHER" id="PTHR40254">
    <property type="entry name" value="BLR0577 PROTEIN"/>
    <property type="match status" value="1"/>
</dbReference>
<comment type="caution">
    <text evidence="2">The sequence shown here is derived from an EMBL/GenBank/DDBJ whole genome shotgun (WGS) entry which is preliminary data.</text>
</comment>